<dbReference type="Proteomes" id="UP000077143">
    <property type="component" value="Plasmid pMYC1"/>
</dbReference>
<protein>
    <submittedName>
        <fullName evidence="1">Uncharacterized protein</fullName>
    </submittedName>
</protein>
<dbReference type="EMBL" id="CP015597">
    <property type="protein sequence ID" value="ANE83510.1"/>
    <property type="molecule type" value="Genomic_DNA"/>
</dbReference>
<dbReference type="OrthoDB" id="7928462at2"/>
<accession>A0A172UX02</accession>
<keyword evidence="1" id="KW-0614">Plasmid</keyword>
<dbReference type="Gene3D" id="3.60.21.10">
    <property type="match status" value="1"/>
</dbReference>
<name>A0A172UX02_9MYCO</name>
<dbReference type="RefSeq" id="WP_068004368.1">
    <property type="nucleotide sequence ID" value="NZ_CP015597.1"/>
</dbReference>
<geneLocation type="plasmid" evidence="2">
    <name>pmyc1</name>
</geneLocation>
<evidence type="ECO:0000313" key="1">
    <source>
        <dbReference type="EMBL" id="ANE83510.1"/>
    </source>
</evidence>
<dbReference type="SUPFAM" id="SSF56300">
    <property type="entry name" value="Metallo-dependent phosphatases"/>
    <property type="match status" value="1"/>
</dbReference>
<sequence>MTNQEREFNLWAFGDAHVGTDIEYGRESLAEAIRHSEFGGSEGGSAFDWDIAIDAGDMSGTHLGLPADEEGVEIRRQFSAMRKHRREDVYSVSGNHDRSGLTETAGWWWQKWIDPLGLHTEHSGVDPAARTYPVEGTWERYSFRVGNILFLMMSDINEPTQVVGRGDLGGNPGGVVSAETFDWWKRNVEANPESIIITVHHYVLKDTTVASGEWEGVRVADDGSLHEHYHRPFQQGTPNGASYLYWVGSKPDSGAFENYLEEHPGSVALWIAGHTHTHPDDSHGGKTHIEQRYGGTYFMNAASLSQHHMPITTLPISRLLTFTPGSAEVRAQCYLHTSSHAPQGFYEKAECTMQLNKRFSW</sequence>
<dbReference type="AlphaFoldDB" id="A0A172UX02"/>
<keyword evidence="2" id="KW-1185">Reference proteome</keyword>
<dbReference type="InterPro" id="IPR029052">
    <property type="entry name" value="Metallo-depent_PP-like"/>
</dbReference>
<proteinExistence type="predicted"/>
<dbReference type="KEGG" id="madi:A7U43_28840"/>
<organism evidence="1 2">
    <name type="scientific">Mycobacterium adipatum</name>
    <dbReference type="NCBI Taxonomy" id="1682113"/>
    <lineage>
        <taxon>Bacteria</taxon>
        <taxon>Bacillati</taxon>
        <taxon>Actinomycetota</taxon>
        <taxon>Actinomycetes</taxon>
        <taxon>Mycobacteriales</taxon>
        <taxon>Mycobacteriaceae</taxon>
        <taxon>Mycobacterium</taxon>
    </lineage>
</organism>
<reference evidence="1 2" key="1">
    <citation type="submission" date="2016-05" db="EMBL/GenBank/DDBJ databases">
        <title>Complete genome sequence of a phthalic acid esters degrading Mycobacterium sp. YC-RL4.</title>
        <authorList>
            <person name="Ren L."/>
            <person name="Fan S."/>
            <person name="Ruth N."/>
            <person name="Jia Y."/>
            <person name="Wang J."/>
            <person name="Qiao C."/>
        </authorList>
    </citation>
    <scope>NUCLEOTIDE SEQUENCE [LARGE SCALE GENOMIC DNA]</scope>
    <source>
        <strain evidence="1 2">YC-RL4</strain>
        <plasmid evidence="2">pmyc1</plasmid>
    </source>
</reference>
<evidence type="ECO:0000313" key="2">
    <source>
        <dbReference type="Proteomes" id="UP000077143"/>
    </source>
</evidence>
<gene>
    <name evidence="1" type="ORF">A7U43_28840</name>
</gene>